<dbReference type="Proteomes" id="UP001150925">
    <property type="component" value="Unassembled WGS sequence"/>
</dbReference>
<reference evidence="1" key="1">
    <citation type="submission" date="2022-07" db="EMBL/GenBank/DDBJ databases">
        <title>Phylogenomic reconstructions and comparative analyses of Kickxellomycotina fungi.</title>
        <authorList>
            <person name="Reynolds N.K."/>
            <person name="Stajich J.E."/>
            <person name="Barry K."/>
            <person name="Grigoriev I.V."/>
            <person name="Crous P."/>
            <person name="Smith M.E."/>
        </authorList>
    </citation>
    <scope>NUCLEOTIDE SEQUENCE</scope>
    <source>
        <strain evidence="1">RSA 1196</strain>
    </source>
</reference>
<dbReference type="EMBL" id="JANBPY010001862">
    <property type="protein sequence ID" value="KAJ1957941.1"/>
    <property type="molecule type" value="Genomic_DNA"/>
</dbReference>
<dbReference type="AlphaFoldDB" id="A0A9W8ANQ2"/>
<feature type="non-terminal residue" evidence="1">
    <location>
        <position position="70"/>
    </location>
</feature>
<comment type="caution">
    <text evidence="1">The sequence shown here is derived from an EMBL/GenBank/DDBJ whole genome shotgun (WGS) entry which is preliminary data.</text>
</comment>
<name>A0A9W8ANQ2_9FUNG</name>
<proteinExistence type="predicted"/>
<sequence>MEYTYDFTASEEAKPTLTSDLLGLVNGYHQEQQEDEQYYSDLQESGQGFLGNSRFLSQAAEHPNPAYRAY</sequence>
<protein>
    <submittedName>
        <fullName evidence="1">Uncharacterized protein</fullName>
    </submittedName>
</protein>
<gene>
    <name evidence="1" type="ORF">IWQ62_004984</name>
</gene>
<accession>A0A9W8ANQ2</accession>
<evidence type="ECO:0000313" key="2">
    <source>
        <dbReference type="Proteomes" id="UP001150925"/>
    </source>
</evidence>
<keyword evidence="2" id="KW-1185">Reference proteome</keyword>
<organism evidence="1 2">
    <name type="scientific">Dispira parvispora</name>
    <dbReference type="NCBI Taxonomy" id="1520584"/>
    <lineage>
        <taxon>Eukaryota</taxon>
        <taxon>Fungi</taxon>
        <taxon>Fungi incertae sedis</taxon>
        <taxon>Zoopagomycota</taxon>
        <taxon>Kickxellomycotina</taxon>
        <taxon>Dimargaritomycetes</taxon>
        <taxon>Dimargaritales</taxon>
        <taxon>Dimargaritaceae</taxon>
        <taxon>Dispira</taxon>
    </lineage>
</organism>
<evidence type="ECO:0000313" key="1">
    <source>
        <dbReference type="EMBL" id="KAJ1957941.1"/>
    </source>
</evidence>